<protein>
    <submittedName>
        <fullName evidence="1">Uncharacterized protein</fullName>
    </submittedName>
</protein>
<reference evidence="1" key="1">
    <citation type="submission" date="2022-07" db="EMBL/GenBank/DDBJ databases">
        <title>Genome Sequence of Phlebia brevispora.</title>
        <authorList>
            <person name="Buettner E."/>
        </authorList>
    </citation>
    <scope>NUCLEOTIDE SEQUENCE</scope>
    <source>
        <strain evidence="1">MPL23</strain>
    </source>
</reference>
<keyword evidence="2" id="KW-1185">Reference proteome</keyword>
<gene>
    <name evidence="1" type="ORF">NM688_g1288</name>
</gene>
<organism evidence="1 2">
    <name type="scientific">Phlebia brevispora</name>
    <dbReference type="NCBI Taxonomy" id="194682"/>
    <lineage>
        <taxon>Eukaryota</taxon>
        <taxon>Fungi</taxon>
        <taxon>Dikarya</taxon>
        <taxon>Basidiomycota</taxon>
        <taxon>Agaricomycotina</taxon>
        <taxon>Agaricomycetes</taxon>
        <taxon>Polyporales</taxon>
        <taxon>Meruliaceae</taxon>
        <taxon>Phlebia</taxon>
    </lineage>
</organism>
<evidence type="ECO:0000313" key="1">
    <source>
        <dbReference type="EMBL" id="KAJ3557779.1"/>
    </source>
</evidence>
<dbReference type="Proteomes" id="UP001148662">
    <property type="component" value="Unassembled WGS sequence"/>
</dbReference>
<evidence type="ECO:0000313" key="2">
    <source>
        <dbReference type="Proteomes" id="UP001148662"/>
    </source>
</evidence>
<accession>A0ACC1TBY5</accession>
<dbReference type="EMBL" id="JANHOG010000132">
    <property type="protein sequence ID" value="KAJ3557779.1"/>
    <property type="molecule type" value="Genomic_DNA"/>
</dbReference>
<comment type="caution">
    <text evidence="1">The sequence shown here is derived from an EMBL/GenBank/DDBJ whole genome shotgun (WGS) entry which is preliminary data.</text>
</comment>
<sequence length="97" mass="10776">MPRENSFSDSDGRSLTPDLEDEFDLDTSSPVQTSPPVLQPIQTDIPHQHGFTRPSMEAKEGTYSCPTQHPCTCAISDQEPAECHFRAWTPSTDGARR</sequence>
<proteinExistence type="predicted"/>
<name>A0ACC1TBY5_9APHY</name>